<dbReference type="RefSeq" id="WP_236890860.1">
    <property type="nucleotide sequence ID" value="NZ_AP024488.1"/>
</dbReference>
<name>A0ABM7PBT8_9BACT</name>
<organism evidence="2 3">
    <name type="scientific">Desulfoluna limicola</name>
    <dbReference type="NCBI Taxonomy" id="2810562"/>
    <lineage>
        <taxon>Bacteria</taxon>
        <taxon>Pseudomonadati</taxon>
        <taxon>Thermodesulfobacteriota</taxon>
        <taxon>Desulfobacteria</taxon>
        <taxon>Desulfobacterales</taxon>
        <taxon>Desulfolunaceae</taxon>
        <taxon>Desulfoluna</taxon>
    </lineage>
</organism>
<protein>
    <submittedName>
        <fullName evidence="2">Chromosome partitioning protein ParA</fullName>
    </submittedName>
</protein>
<dbReference type="InterPro" id="IPR027417">
    <property type="entry name" value="P-loop_NTPase"/>
</dbReference>
<dbReference type="InterPro" id="IPR050678">
    <property type="entry name" value="DNA_Partitioning_ATPase"/>
</dbReference>
<dbReference type="PIRSF" id="PIRSF009320">
    <property type="entry name" value="Nuc_binding_HP_1000"/>
    <property type="match status" value="1"/>
</dbReference>
<dbReference type="Proteomes" id="UP001320148">
    <property type="component" value="Chromosome"/>
</dbReference>
<dbReference type="EMBL" id="AP024488">
    <property type="protein sequence ID" value="BCS94550.1"/>
    <property type="molecule type" value="Genomic_DNA"/>
</dbReference>
<dbReference type="CDD" id="cd02042">
    <property type="entry name" value="ParAB_family"/>
    <property type="match status" value="1"/>
</dbReference>
<reference evidence="2 3" key="1">
    <citation type="submission" date="2021-02" db="EMBL/GenBank/DDBJ databases">
        <title>Complete genome of Desulfoluna sp. strain ASN36.</title>
        <authorList>
            <person name="Takahashi A."/>
            <person name="Kojima H."/>
            <person name="Fukui M."/>
        </authorList>
    </citation>
    <scope>NUCLEOTIDE SEQUENCE [LARGE SCALE GENOMIC DNA]</scope>
    <source>
        <strain evidence="2 3">ASN36</strain>
    </source>
</reference>
<dbReference type="Pfam" id="PF13614">
    <property type="entry name" value="AAA_31"/>
    <property type="match status" value="1"/>
</dbReference>
<dbReference type="SUPFAM" id="SSF52540">
    <property type="entry name" value="P-loop containing nucleoside triphosphate hydrolases"/>
    <property type="match status" value="1"/>
</dbReference>
<dbReference type="Gene3D" id="3.40.50.300">
    <property type="entry name" value="P-loop containing nucleotide triphosphate hydrolases"/>
    <property type="match status" value="1"/>
</dbReference>
<sequence>MNITCIANQKGGVGKTTTSINLAAGLAQKGNRVLLIDLDPQANLTSAAGVFAGGCDYKTSHILHQEVGISEAVVKDVVGCNGAVDLIPADETLKRAEDLLIPELFSESRLAKALAGLDYDHVILDCSPSLGLLTVNALVAATHVLIPCDYGSFSIGGIANICEKIQQIGITGKTVRLLVTMYQSRTTRTNEWAEDQLHHYKEILLETKIRRRESLRQASIEQQSIFEFAPKGVGAADYAALTEEYLSL</sequence>
<gene>
    <name evidence="2" type="primary">parA</name>
    <name evidence="2" type="ORF">DSLASN_01820</name>
</gene>
<dbReference type="PANTHER" id="PTHR13696">
    <property type="entry name" value="P-LOOP CONTAINING NUCLEOSIDE TRIPHOSPHATE HYDROLASE"/>
    <property type="match status" value="1"/>
</dbReference>
<accession>A0ABM7PBT8</accession>
<evidence type="ECO:0000313" key="3">
    <source>
        <dbReference type="Proteomes" id="UP001320148"/>
    </source>
</evidence>
<evidence type="ECO:0000313" key="2">
    <source>
        <dbReference type="EMBL" id="BCS94550.1"/>
    </source>
</evidence>
<keyword evidence="3" id="KW-1185">Reference proteome</keyword>
<feature type="domain" description="AAA" evidence="1">
    <location>
        <begin position="1"/>
        <end position="168"/>
    </location>
</feature>
<dbReference type="InterPro" id="IPR025669">
    <property type="entry name" value="AAA_dom"/>
</dbReference>
<dbReference type="PANTHER" id="PTHR13696:SF99">
    <property type="entry name" value="COBYRINIC ACID AC-DIAMIDE SYNTHASE"/>
    <property type="match status" value="1"/>
</dbReference>
<evidence type="ECO:0000259" key="1">
    <source>
        <dbReference type="Pfam" id="PF13614"/>
    </source>
</evidence>
<proteinExistence type="predicted"/>